<evidence type="ECO:0000256" key="1">
    <source>
        <dbReference type="SAM" id="MobiDB-lite"/>
    </source>
</evidence>
<reference evidence="3" key="1">
    <citation type="submission" date="2022-11" db="UniProtKB">
        <authorList>
            <consortium name="WormBaseParasite"/>
        </authorList>
    </citation>
    <scope>IDENTIFICATION</scope>
</reference>
<evidence type="ECO:0000313" key="3">
    <source>
        <dbReference type="WBParaSite" id="nRc.2.0.1.t04906-RA"/>
    </source>
</evidence>
<dbReference type="WBParaSite" id="nRc.2.0.1.t04906-RA">
    <property type="protein sequence ID" value="nRc.2.0.1.t04906-RA"/>
    <property type="gene ID" value="nRc.2.0.1.g04906"/>
</dbReference>
<name>A0A915HTQ0_ROMCU</name>
<organism evidence="2 3">
    <name type="scientific">Romanomermis culicivorax</name>
    <name type="common">Nematode worm</name>
    <dbReference type="NCBI Taxonomy" id="13658"/>
    <lineage>
        <taxon>Eukaryota</taxon>
        <taxon>Metazoa</taxon>
        <taxon>Ecdysozoa</taxon>
        <taxon>Nematoda</taxon>
        <taxon>Enoplea</taxon>
        <taxon>Dorylaimia</taxon>
        <taxon>Mermithida</taxon>
        <taxon>Mermithoidea</taxon>
        <taxon>Mermithidae</taxon>
        <taxon>Romanomermis</taxon>
    </lineage>
</organism>
<dbReference type="Proteomes" id="UP000887565">
    <property type="component" value="Unplaced"/>
</dbReference>
<feature type="compositionally biased region" description="Basic and acidic residues" evidence="1">
    <location>
        <begin position="37"/>
        <end position="50"/>
    </location>
</feature>
<feature type="region of interest" description="Disordered" evidence="1">
    <location>
        <begin position="15"/>
        <end position="57"/>
    </location>
</feature>
<proteinExistence type="predicted"/>
<dbReference type="AlphaFoldDB" id="A0A915HTQ0"/>
<accession>A0A915HTQ0</accession>
<protein>
    <submittedName>
        <fullName evidence="3">Uncharacterized protein</fullName>
    </submittedName>
</protein>
<keyword evidence="2" id="KW-1185">Reference proteome</keyword>
<evidence type="ECO:0000313" key="2">
    <source>
        <dbReference type="Proteomes" id="UP000887565"/>
    </source>
</evidence>
<sequence>MEEVEKQVRELMKKMEEKPHERILNPGDMEVLPSEPVEDHLDRSLERKDSSTSQLQQIPRRQQIFPLPPAFQAPLSHQDIMKMVNYGIRNQGPPALNRWGVNNNNNVPYNSLPDRVLGNPYRRPYCSYHKLLLIP</sequence>